<evidence type="ECO:0000256" key="5">
    <source>
        <dbReference type="HAMAP-Rule" id="MF_00651"/>
    </source>
</evidence>
<keyword evidence="2 5" id="KW-0690">Ribosome biogenesis</keyword>
<dbReference type="GO" id="GO:0016788">
    <property type="term" value="F:hydrolase activity, acting on ester bonds"/>
    <property type="evidence" value="ECO:0007669"/>
    <property type="project" value="UniProtKB-UniRule"/>
</dbReference>
<dbReference type="SUPFAM" id="SSF53098">
    <property type="entry name" value="Ribonuclease H-like"/>
    <property type="match status" value="1"/>
</dbReference>
<organism evidence="7 8">
    <name type="scientific">Prosthecodimorpha hirschii</name>
    <dbReference type="NCBI Taxonomy" id="665126"/>
    <lineage>
        <taxon>Bacteria</taxon>
        <taxon>Pseudomonadati</taxon>
        <taxon>Pseudomonadota</taxon>
        <taxon>Alphaproteobacteria</taxon>
        <taxon>Hyphomicrobiales</taxon>
        <taxon>Ancalomicrobiaceae</taxon>
        <taxon>Prosthecodimorpha</taxon>
    </lineage>
</organism>
<dbReference type="RefSeq" id="WP_054357041.1">
    <property type="nucleotide sequence ID" value="NZ_LJYW01000001.1"/>
</dbReference>
<dbReference type="CDD" id="cd16964">
    <property type="entry name" value="YqgF"/>
    <property type="match status" value="1"/>
</dbReference>
<evidence type="ECO:0000256" key="1">
    <source>
        <dbReference type="ARBA" id="ARBA00022490"/>
    </source>
</evidence>
<dbReference type="GO" id="GO:0000967">
    <property type="term" value="P:rRNA 5'-end processing"/>
    <property type="evidence" value="ECO:0007669"/>
    <property type="project" value="UniProtKB-UniRule"/>
</dbReference>
<dbReference type="STRING" id="665126.ABB55_00430"/>
<dbReference type="OrthoDB" id="9796140at2"/>
<evidence type="ECO:0000256" key="4">
    <source>
        <dbReference type="ARBA" id="ARBA00022801"/>
    </source>
</evidence>
<dbReference type="PANTHER" id="PTHR33317">
    <property type="entry name" value="POLYNUCLEOTIDYL TRANSFERASE, RIBONUCLEASE H-LIKE SUPERFAMILY PROTEIN"/>
    <property type="match status" value="1"/>
</dbReference>
<evidence type="ECO:0000259" key="6">
    <source>
        <dbReference type="SMART" id="SM00732"/>
    </source>
</evidence>
<dbReference type="NCBIfam" id="TIGR00250">
    <property type="entry name" value="RNAse_H_YqgF"/>
    <property type="match status" value="1"/>
</dbReference>
<gene>
    <name evidence="7" type="ORF">ABB55_00430</name>
</gene>
<evidence type="ECO:0000313" key="8">
    <source>
        <dbReference type="Proteomes" id="UP000048984"/>
    </source>
</evidence>
<keyword evidence="8" id="KW-1185">Reference proteome</keyword>
<comment type="subcellular location">
    <subcellularLocation>
        <location evidence="5">Cytoplasm</location>
    </subcellularLocation>
</comment>
<dbReference type="Pfam" id="PF03652">
    <property type="entry name" value="RuvX"/>
    <property type="match status" value="1"/>
</dbReference>
<comment type="caution">
    <text evidence="7">The sequence shown here is derived from an EMBL/GenBank/DDBJ whole genome shotgun (WGS) entry which is preliminary data.</text>
</comment>
<dbReference type="InterPro" id="IPR037027">
    <property type="entry name" value="YqgF/RNaseH-like_dom_sf"/>
</dbReference>
<reference evidence="7 8" key="2">
    <citation type="submission" date="2015-10" db="EMBL/GenBank/DDBJ databases">
        <title>Draft Genome Sequence of Prosthecomicrobium hirschii ATCC 27832.</title>
        <authorList>
            <person name="Daniel J."/>
            <person name="Givan S.A."/>
            <person name="Brun Y.V."/>
            <person name="Brown P.J."/>
        </authorList>
    </citation>
    <scope>NUCLEOTIDE SEQUENCE [LARGE SCALE GENOMIC DNA]</scope>
    <source>
        <strain evidence="7 8">16</strain>
    </source>
</reference>
<dbReference type="InterPro" id="IPR012337">
    <property type="entry name" value="RNaseH-like_sf"/>
</dbReference>
<protein>
    <recommendedName>
        <fullName evidence="5">Putative pre-16S rRNA nuclease</fullName>
        <ecNumber evidence="5">3.1.-.-</ecNumber>
    </recommendedName>
</protein>
<dbReference type="Gene3D" id="3.30.420.140">
    <property type="entry name" value="YqgF/RNase H-like domain"/>
    <property type="match status" value="1"/>
</dbReference>
<name>A0A0P6VFQ4_9HYPH</name>
<keyword evidence="4 5" id="KW-0378">Hydrolase</keyword>
<sequence>MAQDHAVALEDLTAGLKPGARLIGIDLGTKTVGLALSDPGRRIATPLETIRRTKFTADAQALIAICARHAVGGLVIGLPLNMDGSEGPRVQSTRAFVRNLAPLTALPIAFWDERLSTAAVTRTLIEADASRARRADVVDKLAAAFILQGALDRLNRPARGWATEED</sequence>
<keyword evidence="1 5" id="KW-0963">Cytoplasm</keyword>
<feature type="domain" description="YqgF/RNase H-like" evidence="6">
    <location>
        <begin position="20"/>
        <end position="120"/>
    </location>
</feature>
<dbReference type="AlphaFoldDB" id="A0A0P6VFQ4"/>
<comment type="similarity">
    <text evidence="5">Belongs to the YqgF HJR family.</text>
</comment>
<dbReference type="EMBL" id="LJYW01000001">
    <property type="protein sequence ID" value="KPL50878.1"/>
    <property type="molecule type" value="Genomic_DNA"/>
</dbReference>
<dbReference type="HAMAP" id="MF_00651">
    <property type="entry name" value="Nuclease_YqgF"/>
    <property type="match status" value="1"/>
</dbReference>
<reference evidence="7 8" key="1">
    <citation type="submission" date="2015-09" db="EMBL/GenBank/DDBJ databases">
        <authorList>
            <person name="Jackson K.R."/>
            <person name="Lunt B.L."/>
            <person name="Fisher J.N.B."/>
            <person name="Gardner A.V."/>
            <person name="Bailey M.E."/>
            <person name="Deus L.M."/>
            <person name="Earl A.S."/>
            <person name="Gibby P.D."/>
            <person name="Hartmann K.A."/>
            <person name="Liu J.E."/>
            <person name="Manci A.M."/>
            <person name="Nielsen D.A."/>
            <person name="Solomon M.B."/>
            <person name="Breakwell D.P."/>
            <person name="Burnett S.H."/>
            <person name="Grose J.H."/>
        </authorList>
    </citation>
    <scope>NUCLEOTIDE SEQUENCE [LARGE SCALE GENOMIC DNA]</scope>
    <source>
        <strain evidence="7 8">16</strain>
    </source>
</reference>
<dbReference type="InterPro" id="IPR005227">
    <property type="entry name" value="YqgF"/>
</dbReference>
<accession>A0A0P6VFQ4</accession>
<dbReference type="Proteomes" id="UP000048984">
    <property type="component" value="Unassembled WGS sequence"/>
</dbReference>
<dbReference type="SMART" id="SM00732">
    <property type="entry name" value="YqgFc"/>
    <property type="match status" value="1"/>
</dbReference>
<comment type="function">
    <text evidence="5">Could be a nuclease involved in processing of the 5'-end of pre-16S rRNA.</text>
</comment>
<proteinExistence type="inferred from homology"/>
<evidence type="ECO:0000256" key="3">
    <source>
        <dbReference type="ARBA" id="ARBA00022722"/>
    </source>
</evidence>
<dbReference type="EC" id="3.1.-.-" evidence="5"/>
<dbReference type="GO" id="GO:0005829">
    <property type="term" value="C:cytosol"/>
    <property type="evidence" value="ECO:0007669"/>
    <property type="project" value="TreeGrafter"/>
</dbReference>
<evidence type="ECO:0000256" key="2">
    <source>
        <dbReference type="ARBA" id="ARBA00022517"/>
    </source>
</evidence>
<dbReference type="InterPro" id="IPR006641">
    <property type="entry name" value="YqgF/RNaseH-like_dom"/>
</dbReference>
<dbReference type="PANTHER" id="PTHR33317:SF4">
    <property type="entry name" value="POLYNUCLEOTIDYL TRANSFERASE, RIBONUCLEASE H-LIKE SUPERFAMILY PROTEIN"/>
    <property type="match status" value="1"/>
</dbReference>
<keyword evidence="3 5" id="KW-0540">Nuclease</keyword>
<evidence type="ECO:0000313" key="7">
    <source>
        <dbReference type="EMBL" id="KPL50878.1"/>
    </source>
</evidence>
<dbReference type="GO" id="GO:0004518">
    <property type="term" value="F:nuclease activity"/>
    <property type="evidence" value="ECO:0007669"/>
    <property type="project" value="UniProtKB-KW"/>
</dbReference>